<protein>
    <submittedName>
        <fullName evidence="2">Uncharacterized protein</fullName>
    </submittedName>
</protein>
<keyword evidence="3" id="KW-1185">Reference proteome</keyword>
<gene>
    <name evidence="2" type="ORF">B0H17DRAFT_1145572</name>
</gene>
<feature type="transmembrane region" description="Helical" evidence="1">
    <location>
        <begin position="46"/>
        <end position="66"/>
    </location>
</feature>
<dbReference type="Proteomes" id="UP001221757">
    <property type="component" value="Unassembled WGS sequence"/>
</dbReference>
<evidence type="ECO:0000313" key="3">
    <source>
        <dbReference type="Proteomes" id="UP001221757"/>
    </source>
</evidence>
<keyword evidence="1" id="KW-0472">Membrane</keyword>
<dbReference type="EMBL" id="JARKIE010000278">
    <property type="protein sequence ID" value="KAJ7658547.1"/>
    <property type="molecule type" value="Genomic_DNA"/>
</dbReference>
<name>A0AAD7CQT6_MYCRO</name>
<evidence type="ECO:0000313" key="2">
    <source>
        <dbReference type="EMBL" id="KAJ7658547.1"/>
    </source>
</evidence>
<proteinExistence type="predicted"/>
<feature type="transmembrane region" description="Helical" evidence="1">
    <location>
        <begin position="120"/>
        <end position="143"/>
    </location>
</feature>
<accession>A0AAD7CQT6</accession>
<reference evidence="2" key="1">
    <citation type="submission" date="2023-03" db="EMBL/GenBank/DDBJ databases">
        <title>Massive genome expansion in bonnet fungi (Mycena s.s.) driven by repeated elements and novel gene families across ecological guilds.</title>
        <authorList>
            <consortium name="Lawrence Berkeley National Laboratory"/>
            <person name="Harder C.B."/>
            <person name="Miyauchi S."/>
            <person name="Viragh M."/>
            <person name="Kuo A."/>
            <person name="Thoen E."/>
            <person name="Andreopoulos B."/>
            <person name="Lu D."/>
            <person name="Skrede I."/>
            <person name="Drula E."/>
            <person name="Henrissat B."/>
            <person name="Morin E."/>
            <person name="Kohler A."/>
            <person name="Barry K."/>
            <person name="LaButti K."/>
            <person name="Morin E."/>
            <person name="Salamov A."/>
            <person name="Lipzen A."/>
            <person name="Mereny Z."/>
            <person name="Hegedus B."/>
            <person name="Baldrian P."/>
            <person name="Stursova M."/>
            <person name="Weitz H."/>
            <person name="Taylor A."/>
            <person name="Grigoriev I.V."/>
            <person name="Nagy L.G."/>
            <person name="Martin F."/>
            <person name="Kauserud H."/>
        </authorList>
    </citation>
    <scope>NUCLEOTIDE SEQUENCE</scope>
    <source>
        <strain evidence="2">CBHHK067</strain>
    </source>
</reference>
<evidence type="ECO:0000256" key="1">
    <source>
        <dbReference type="SAM" id="Phobius"/>
    </source>
</evidence>
<sequence>MTSSDPTVSATTVAFITELCLSQFSIGFTQLSFDHKCNTVAYFLNTFWTTVTLVFLNQLCASPLLAEHYMFDRIDMVKLASLLVSGLYQFRYSKPPRASSPVFFSCSVISLKLARNQEEAINVVFSVLFILTLTCLIITQGWLNYGGIFDH</sequence>
<keyword evidence="1" id="KW-1133">Transmembrane helix</keyword>
<organism evidence="2 3">
    <name type="scientific">Mycena rosella</name>
    <name type="common">Pink bonnet</name>
    <name type="synonym">Agaricus rosellus</name>
    <dbReference type="NCBI Taxonomy" id="1033263"/>
    <lineage>
        <taxon>Eukaryota</taxon>
        <taxon>Fungi</taxon>
        <taxon>Dikarya</taxon>
        <taxon>Basidiomycota</taxon>
        <taxon>Agaricomycotina</taxon>
        <taxon>Agaricomycetes</taxon>
        <taxon>Agaricomycetidae</taxon>
        <taxon>Agaricales</taxon>
        <taxon>Marasmiineae</taxon>
        <taxon>Mycenaceae</taxon>
        <taxon>Mycena</taxon>
    </lineage>
</organism>
<comment type="caution">
    <text evidence="2">The sequence shown here is derived from an EMBL/GenBank/DDBJ whole genome shotgun (WGS) entry which is preliminary data.</text>
</comment>
<dbReference type="AlphaFoldDB" id="A0AAD7CQT6"/>
<keyword evidence="1" id="KW-0812">Transmembrane</keyword>